<keyword evidence="5 9" id="KW-0732">Signal</keyword>
<evidence type="ECO:0000256" key="6">
    <source>
        <dbReference type="ARBA" id="ARBA00023136"/>
    </source>
</evidence>
<feature type="domain" description="COBRA C-terminal" evidence="10">
    <location>
        <begin position="458"/>
        <end position="666"/>
    </location>
</feature>
<evidence type="ECO:0000256" key="8">
    <source>
        <dbReference type="ARBA" id="ARBA00023288"/>
    </source>
</evidence>
<evidence type="ECO:0000256" key="2">
    <source>
        <dbReference type="ARBA" id="ARBA00005507"/>
    </source>
</evidence>
<keyword evidence="7" id="KW-0325">Glycoprotein</keyword>
<keyword evidence="3" id="KW-1003">Cell membrane</keyword>
<proteinExistence type="inferred from homology"/>
<evidence type="ECO:0000313" key="12">
    <source>
        <dbReference type="Proteomes" id="UP000886885"/>
    </source>
</evidence>
<keyword evidence="6" id="KW-0472">Membrane</keyword>
<keyword evidence="4" id="KW-0336">GPI-anchor</keyword>
<dbReference type="PANTHER" id="PTHR31052:SF2">
    <property type="entry name" value="COBRA-LIKE PROTEIN 10"/>
    <property type="match status" value="1"/>
</dbReference>
<comment type="caution">
    <text evidence="11">The sequence shown here is derived from an EMBL/GenBank/DDBJ whole genome shotgun (WGS) entry which is preliminary data.</text>
</comment>
<keyword evidence="12" id="KW-1185">Reference proteome</keyword>
<evidence type="ECO:0000256" key="3">
    <source>
        <dbReference type="ARBA" id="ARBA00022475"/>
    </source>
</evidence>
<feature type="signal peptide" evidence="9">
    <location>
        <begin position="1"/>
        <end position="31"/>
    </location>
</feature>
<dbReference type="AlphaFoldDB" id="A0A8X8IYN9"/>
<evidence type="ECO:0000256" key="1">
    <source>
        <dbReference type="ARBA" id="ARBA00004609"/>
    </source>
</evidence>
<dbReference type="InterPro" id="IPR056900">
    <property type="entry name" value="COB_C"/>
</dbReference>
<sequence length="697" mass="77961">MKANLGVEVPWQRVMLILIALPSVLFHVCHGQTDDYENPAAPPPGLDECNGLFLTYSFISREKEYPRVKNASAQAWAFKSLASITNTGQYELKGWQMFVGFQHKEILVSASGAIVVDGDDFPLEVGNGTTFAGNPMTDLKTAIDTAGDFTQISAQIEITGSVFGIKPPGVPMPKNIKLVNAGYKCPKATLKDRFCPYRELVSFSSLVQICEMFLTRPKGRDLNLRKTYMQVCCKKDPKAKKVDKKVLKFLPRRYGDLSLTYDVLQAYGSNYQAQVTIENINPLGRLDHWNLTWEWMNGEFISKMRGAYTHKRDFSECVYGPAGKYYTDLDFSTVMNCEKKPVIADLPPERKNDSQVGKLPYCCRNGTLLPAIMDESKARSIFQLEVFKMPPFLNRTALAPPEKWKIDGVVNPQYKCGPPIRVDPTEFPDSSGLDSKTYAIASWQVTCNITRPKEKLSRCCVSFSAYYNRSAIPCNTCACGCDNNMGCSKTARAMLLPAESLLVPFDNRTNKALAWANLNKFKVPNPRPCPDNCPVSINWHIDSDYKTGWTASVTLFNWDDSPFEDWFSAIQINKAYKGLEGVYSFNGTTFDNLNKTIFLQGLPGLNFLVGEVNGTKPGDPRIPGKQQTKISFTKKHTPGINIARGDGFPTRILFNGEECALPKQIPLSSAEQKSPFKFLTVIIMAIMTFITMTDHLH</sequence>
<evidence type="ECO:0000256" key="4">
    <source>
        <dbReference type="ARBA" id="ARBA00022622"/>
    </source>
</evidence>
<evidence type="ECO:0000256" key="5">
    <source>
        <dbReference type="ARBA" id="ARBA00022729"/>
    </source>
</evidence>
<evidence type="ECO:0000256" key="7">
    <source>
        <dbReference type="ARBA" id="ARBA00023180"/>
    </source>
</evidence>
<dbReference type="PANTHER" id="PTHR31052">
    <property type="entry name" value="COBRA-LIKE PROTEIN 7"/>
    <property type="match status" value="1"/>
</dbReference>
<evidence type="ECO:0000313" key="11">
    <source>
        <dbReference type="EMBL" id="KAG6793967.1"/>
    </source>
</evidence>
<comment type="similarity">
    <text evidence="2">Belongs to the COBRA family.</text>
</comment>
<dbReference type="Proteomes" id="UP000886885">
    <property type="component" value="Chromosome 1A"/>
</dbReference>
<protein>
    <recommendedName>
        <fullName evidence="10">COBRA C-terminal domain-containing protein</fullName>
    </recommendedName>
</protein>
<reference evidence="11" key="1">
    <citation type="journal article" date="2020" name="bioRxiv">
        <title>Hybrid origin of Populus tomentosa Carr. identified through genome sequencing and phylogenomic analysis.</title>
        <authorList>
            <person name="An X."/>
            <person name="Gao K."/>
            <person name="Chen Z."/>
            <person name="Li J."/>
            <person name="Yang X."/>
            <person name="Yang X."/>
            <person name="Zhou J."/>
            <person name="Guo T."/>
            <person name="Zhao T."/>
            <person name="Huang S."/>
            <person name="Miao D."/>
            <person name="Khan W.U."/>
            <person name="Rao P."/>
            <person name="Ye M."/>
            <person name="Lei B."/>
            <person name="Liao W."/>
            <person name="Wang J."/>
            <person name="Ji L."/>
            <person name="Li Y."/>
            <person name="Guo B."/>
            <person name="Mustafa N.S."/>
            <person name="Li S."/>
            <person name="Yun Q."/>
            <person name="Keller S.R."/>
            <person name="Mao J."/>
            <person name="Zhang R."/>
            <person name="Strauss S.H."/>
        </authorList>
    </citation>
    <scope>NUCLEOTIDE SEQUENCE</scope>
    <source>
        <strain evidence="11">GM15</strain>
        <tissue evidence="11">Leaf</tissue>
    </source>
</reference>
<comment type="subcellular location">
    <subcellularLocation>
        <location evidence="1">Cell membrane</location>
        <topology evidence="1">Lipid-anchor</topology>
        <topology evidence="1">GPI-anchor</topology>
    </subcellularLocation>
</comment>
<organism evidence="11 12">
    <name type="scientific">Populus tomentosa</name>
    <name type="common">Chinese white poplar</name>
    <dbReference type="NCBI Taxonomy" id="118781"/>
    <lineage>
        <taxon>Eukaryota</taxon>
        <taxon>Viridiplantae</taxon>
        <taxon>Streptophyta</taxon>
        <taxon>Embryophyta</taxon>
        <taxon>Tracheophyta</taxon>
        <taxon>Spermatophyta</taxon>
        <taxon>Magnoliopsida</taxon>
        <taxon>eudicotyledons</taxon>
        <taxon>Gunneridae</taxon>
        <taxon>Pentapetalae</taxon>
        <taxon>rosids</taxon>
        <taxon>fabids</taxon>
        <taxon>Malpighiales</taxon>
        <taxon>Salicaceae</taxon>
        <taxon>Saliceae</taxon>
        <taxon>Populus</taxon>
    </lineage>
</organism>
<accession>A0A8X8IYN9</accession>
<name>A0A8X8IYN9_POPTO</name>
<dbReference type="EMBL" id="JAAWWB010000001">
    <property type="protein sequence ID" value="KAG6793967.1"/>
    <property type="molecule type" value="Genomic_DNA"/>
</dbReference>
<dbReference type="GO" id="GO:0098552">
    <property type="term" value="C:side of membrane"/>
    <property type="evidence" value="ECO:0007669"/>
    <property type="project" value="UniProtKB-KW"/>
</dbReference>
<keyword evidence="8" id="KW-0449">Lipoprotein</keyword>
<dbReference type="Pfam" id="PF04833">
    <property type="entry name" value="COBRA"/>
    <property type="match status" value="1"/>
</dbReference>
<dbReference type="Pfam" id="PF25079">
    <property type="entry name" value="COB_C"/>
    <property type="match status" value="1"/>
</dbReference>
<evidence type="ECO:0000256" key="9">
    <source>
        <dbReference type="SAM" id="SignalP"/>
    </source>
</evidence>
<dbReference type="InterPro" id="IPR006918">
    <property type="entry name" value="COBRA_pln"/>
</dbReference>
<dbReference type="GO" id="GO:0010215">
    <property type="term" value="P:cellulose microfibril organization"/>
    <property type="evidence" value="ECO:0007669"/>
    <property type="project" value="InterPro"/>
</dbReference>
<gene>
    <name evidence="11" type="ORF">POTOM_003194</name>
</gene>
<dbReference type="OrthoDB" id="2014623at2759"/>
<dbReference type="GO" id="GO:0005886">
    <property type="term" value="C:plasma membrane"/>
    <property type="evidence" value="ECO:0007669"/>
    <property type="project" value="UniProtKB-SubCell"/>
</dbReference>
<feature type="chain" id="PRO_5036492629" description="COBRA C-terminal domain-containing protein" evidence="9">
    <location>
        <begin position="32"/>
        <end position="697"/>
    </location>
</feature>
<evidence type="ECO:0000259" key="10">
    <source>
        <dbReference type="Pfam" id="PF25079"/>
    </source>
</evidence>